<dbReference type="PROSITE" id="PS51186">
    <property type="entry name" value="GNAT"/>
    <property type="match status" value="1"/>
</dbReference>
<dbReference type="KEGG" id="sfa:Sfla_6491"/>
<dbReference type="InterPro" id="IPR016181">
    <property type="entry name" value="Acyl_CoA_acyltransferase"/>
</dbReference>
<evidence type="ECO:0000313" key="2">
    <source>
        <dbReference type="EMBL" id="ADW07820.1"/>
    </source>
</evidence>
<accession>A0A8D3WSB8</accession>
<evidence type="ECO:0000259" key="1">
    <source>
        <dbReference type="PROSITE" id="PS51186"/>
    </source>
</evidence>
<dbReference type="InterPro" id="IPR000182">
    <property type="entry name" value="GNAT_dom"/>
</dbReference>
<dbReference type="Pfam" id="PF00583">
    <property type="entry name" value="Acetyltransf_1"/>
    <property type="match status" value="1"/>
</dbReference>
<dbReference type="Gene3D" id="3.40.630.30">
    <property type="match status" value="1"/>
</dbReference>
<dbReference type="GO" id="GO:0016747">
    <property type="term" value="F:acyltransferase activity, transferring groups other than amino-acyl groups"/>
    <property type="evidence" value="ECO:0007669"/>
    <property type="project" value="InterPro"/>
</dbReference>
<protein>
    <submittedName>
        <fullName evidence="2">GCN5-related N-acetyltransferase</fullName>
    </submittedName>
</protein>
<dbReference type="AlphaFoldDB" id="A0A8D3WSB8"/>
<sequence length="175" mass="20030">MTRVIDLQHYADGSLPEGFRQMLIDVHADAYADAMGDEFHQRFPWFVDHWSQTKGFTCVVAYDGDEPTGFAYGAPQRPGREWWRSTTFEPAGGDTTTYAVSEVMVRPRWRKQGVSDRLHEALLTERDEDLAVLLVDVTHPKVQALYETWGYEKAGEQQPFADSPVYAVMVKRLRS</sequence>
<dbReference type="Proteomes" id="UP000002066">
    <property type="component" value="Plasmid pSFLA01"/>
</dbReference>
<proteinExistence type="predicted"/>
<dbReference type="EMBL" id="CP002476">
    <property type="protein sequence ID" value="ADW07820.1"/>
    <property type="molecule type" value="Genomic_DNA"/>
</dbReference>
<gene>
    <name evidence="2" type="ORF">Sfla_6491</name>
</gene>
<feature type="domain" description="N-acetyltransferase" evidence="1">
    <location>
        <begin position="17"/>
        <end position="174"/>
    </location>
</feature>
<reference evidence="2 3" key="1">
    <citation type="submission" date="2011-01" db="EMBL/GenBank/DDBJ databases">
        <title>Complete sequence of plasmid1 of Streptomyces flavogriseus ATCC 33331.</title>
        <authorList>
            <consortium name="US DOE Joint Genome Institute"/>
            <person name="Lucas S."/>
            <person name="Copeland A."/>
            <person name="Lapidus A."/>
            <person name="Cheng J.-F."/>
            <person name="Goodwin L."/>
            <person name="Pitluck S."/>
            <person name="Davenport K."/>
            <person name="Detter J.C."/>
            <person name="Han C."/>
            <person name="Tapia R."/>
            <person name="Land M."/>
            <person name="Hauser L."/>
            <person name="Kyrpides N."/>
            <person name="Ivanova N."/>
            <person name="Ovchinnikova G."/>
            <person name="Pagani I."/>
            <person name="Brumm P."/>
            <person name="Mead D."/>
            <person name="Woyke T."/>
        </authorList>
    </citation>
    <scope>NUCLEOTIDE SEQUENCE [LARGE SCALE GENOMIC DNA]</scope>
    <source>
        <strain evidence="3">ATCC 33331 / IAF-45CD</strain>
        <plasmid evidence="2 3">pSFLA01</plasmid>
    </source>
</reference>
<organism evidence="2 3">
    <name type="scientific">Streptomyces pratensis (strain ATCC 33331 / IAF-45CD)</name>
    <dbReference type="NCBI Taxonomy" id="591167"/>
    <lineage>
        <taxon>Bacteria</taxon>
        <taxon>Bacillati</taxon>
        <taxon>Actinomycetota</taxon>
        <taxon>Actinomycetes</taxon>
        <taxon>Kitasatosporales</taxon>
        <taxon>Streptomycetaceae</taxon>
        <taxon>Streptomyces</taxon>
    </lineage>
</organism>
<keyword evidence="2" id="KW-0614">Plasmid</keyword>
<geneLocation type="plasmid" evidence="2 3">
    <name>pSFLA01</name>
</geneLocation>
<dbReference type="SUPFAM" id="SSF55729">
    <property type="entry name" value="Acyl-CoA N-acyltransferases (Nat)"/>
    <property type="match status" value="1"/>
</dbReference>
<dbReference type="CDD" id="cd04301">
    <property type="entry name" value="NAT_SF"/>
    <property type="match status" value="1"/>
</dbReference>
<evidence type="ECO:0000313" key="3">
    <source>
        <dbReference type="Proteomes" id="UP000002066"/>
    </source>
</evidence>
<name>A0A8D3WSB8_STRFA</name>